<keyword evidence="4" id="KW-1185">Reference proteome</keyword>
<evidence type="ECO:0000313" key="3">
    <source>
        <dbReference type="EMBL" id="BEP30062.1"/>
    </source>
</evidence>
<gene>
    <name evidence="3" type="ORF">HLPR_23930</name>
</gene>
<dbReference type="Proteomes" id="UP001321786">
    <property type="component" value="Chromosome"/>
</dbReference>
<organism evidence="3 4">
    <name type="scientific">Helicovermis profundi</name>
    <dbReference type="NCBI Taxonomy" id="3065157"/>
    <lineage>
        <taxon>Bacteria</taxon>
        <taxon>Bacillati</taxon>
        <taxon>Bacillota</taxon>
        <taxon>Clostridia</taxon>
        <taxon>Helicovermis</taxon>
    </lineage>
</organism>
<dbReference type="Pfam" id="PF01464">
    <property type="entry name" value="SLT"/>
    <property type="match status" value="1"/>
</dbReference>
<evidence type="ECO:0000256" key="1">
    <source>
        <dbReference type="SAM" id="Phobius"/>
    </source>
</evidence>
<proteinExistence type="predicted"/>
<keyword evidence="1" id="KW-0472">Membrane</keyword>
<dbReference type="InterPro" id="IPR008258">
    <property type="entry name" value="Transglycosylase_SLT_dom_1"/>
</dbReference>
<dbReference type="RefSeq" id="WP_338535664.1">
    <property type="nucleotide sequence ID" value="NZ_AP028654.1"/>
</dbReference>
<sequence>MNTKKLLFFMIGILSLAIIGLSFSTNYYLKKYKVEINNQSVLNNTIVEVKNENIKLITQIAKLDGELKSKDALIDQVSKYKDYLNVDSDLNDYLDQAKEISDGTPLDFNTSMILLSYAKKYNLKPSLILSMIDHESNFNQWEVGKAEDRGYMQIIPSTEKWLAEDYGNKIGIEYDPDKIFDPDYNIGLAAVYLNVLKKAYGSDYNRILSEYNRGPYGLAKYYNKNKTYETSYSKIILKNEKKYLAYNK</sequence>
<dbReference type="KEGG" id="hprf:HLPR_23930"/>
<keyword evidence="1" id="KW-1133">Transmembrane helix</keyword>
<accession>A0AAU9EH09</accession>
<dbReference type="AlphaFoldDB" id="A0AAU9EH09"/>
<dbReference type="Gene3D" id="1.10.530.10">
    <property type="match status" value="1"/>
</dbReference>
<dbReference type="EMBL" id="AP028654">
    <property type="protein sequence ID" value="BEP30062.1"/>
    <property type="molecule type" value="Genomic_DNA"/>
</dbReference>
<feature type="transmembrane region" description="Helical" evidence="1">
    <location>
        <begin position="6"/>
        <end position="29"/>
    </location>
</feature>
<dbReference type="InterPro" id="IPR023346">
    <property type="entry name" value="Lysozyme-like_dom_sf"/>
</dbReference>
<feature type="domain" description="Transglycosylase SLT" evidence="2">
    <location>
        <begin position="116"/>
        <end position="231"/>
    </location>
</feature>
<evidence type="ECO:0000259" key="2">
    <source>
        <dbReference type="Pfam" id="PF01464"/>
    </source>
</evidence>
<evidence type="ECO:0000313" key="4">
    <source>
        <dbReference type="Proteomes" id="UP001321786"/>
    </source>
</evidence>
<keyword evidence="1" id="KW-0812">Transmembrane</keyword>
<dbReference type="SUPFAM" id="SSF53955">
    <property type="entry name" value="Lysozyme-like"/>
    <property type="match status" value="1"/>
</dbReference>
<protein>
    <recommendedName>
        <fullName evidence="2">Transglycosylase SLT domain-containing protein</fullName>
    </recommendedName>
</protein>
<dbReference type="PANTHER" id="PTHR37423:SF2">
    <property type="entry name" value="MEMBRANE-BOUND LYTIC MUREIN TRANSGLYCOSYLASE C"/>
    <property type="match status" value="1"/>
</dbReference>
<reference evidence="3 4" key="1">
    <citation type="submission" date="2023-08" db="EMBL/GenBank/DDBJ databases">
        <title>Helicovermis profunda gen. nov., sp. nov., a novel mesophilic, fermentative bacterium within the Bacillota from a deep-sea hydrothermal vent chimney.</title>
        <authorList>
            <person name="Miyazaki U."/>
            <person name="Mizutani D."/>
            <person name="Hashimoto Y."/>
            <person name="Tame A."/>
            <person name="Sawayama S."/>
            <person name="Miyazaki J."/>
            <person name="Takai K."/>
            <person name="Nakagawa S."/>
        </authorList>
    </citation>
    <scope>NUCLEOTIDE SEQUENCE [LARGE SCALE GENOMIC DNA]</scope>
    <source>
        <strain evidence="3 4">S502</strain>
    </source>
</reference>
<dbReference type="PANTHER" id="PTHR37423">
    <property type="entry name" value="SOLUBLE LYTIC MUREIN TRANSGLYCOSYLASE-RELATED"/>
    <property type="match status" value="1"/>
</dbReference>
<name>A0AAU9EH09_9FIRM</name>